<dbReference type="Pfam" id="PF13563">
    <property type="entry name" value="2_5_RNA_ligase2"/>
    <property type="match status" value="1"/>
</dbReference>
<dbReference type="OrthoDB" id="9787070at2"/>
<dbReference type="RefSeq" id="WP_123814984.1">
    <property type="nucleotide sequence ID" value="NZ_RKQZ01000001.1"/>
</dbReference>
<evidence type="ECO:0000256" key="2">
    <source>
        <dbReference type="HAMAP-Rule" id="MF_01940"/>
    </source>
</evidence>
<dbReference type="HAMAP" id="MF_01940">
    <property type="entry name" value="RNA_CPDase"/>
    <property type="match status" value="1"/>
</dbReference>
<reference evidence="4 5" key="1">
    <citation type="submission" date="2018-11" db="EMBL/GenBank/DDBJ databases">
        <title>Sequencing the genomes of 1000 actinobacteria strains.</title>
        <authorList>
            <person name="Klenk H.-P."/>
        </authorList>
    </citation>
    <scope>NUCLEOTIDE SEQUENCE [LARGE SCALE GENOMIC DNA]</scope>
    <source>
        <strain evidence="4 5">DSM 15700</strain>
    </source>
</reference>
<dbReference type="EC" id="3.1.4.58" evidence="2"/>
<accession>A0A3N4YMX2</accession>
<dbReference type="GO" id="GO:0016874">
    <property type="term" value="F:ligase activity"/>
    <property type="evidence" value="ECO:0007669"/>
    <property type="project" value="UniProtKB-KW"/>
</dbReference>
<comment type="caution">
    <text evidence="4">The sequence shown here is derived from an EMBL/GenBank/DDBJ whole genome shotgun (WGS) entry which is preliminary data.</text>
</comment>
<feature type="short sequence motif" description="HXTX 1" evidence="2">
    <location>
        <begin position="40"/>
        <end position="43"/>
    </location>
</feature>
<feature type="region of interest" description="Disordered" evidence="3">
    <location>
        <begin position="130"/>
        <end position="168"/>
    </location>
</feature>
<evidence type="ECO:0000256" key="3">
    <source>
        <dbReference type="SAM" id="MobiDB-lite"/>
    </source>
</evidence>
<dbReference type="AlphaFoldDB" id="A0A3N4YMX2"/>
<dbReference type="EMBL" id="RKQZ01000001">
    <property type="protein sequence ID" value="RPF22003.1"/>
    <property type="molecule type" value="Genomic_DNA"/>
</dbReference>
<name>A0A3N4YMX2_9MICO</name>
<comment type="catalytic activity">
    <reaction evidence="2">
        <text>a 3'-end 2',3'-cyclophospho-ribonucleotide-RNA + H2O = a 3'-end 2'-phospho-ribonucleotide-RNA + H(+)</text>
        <dbReference type="Rhea" id="RHEA:11828"/>
        <dbReference type="Rhea" id="RHEA-COMP:10464"/>
        <dbReference type="Rhea" id="RHEA-COMP:17353"/>
        <dbReference type="ChEBI" id="CHEBI:15377"/>
        <dbReference type="ChEBI" id="CHEBI:15378"/>
        <dbReference type="ChEBI" id="CHEBI:83064"/>
        <dbReference type="ChEBI" id="CHEBI:173113"/>
        <dbReference type="EC" id="3.1.4.58"/>
    </reaction>
</comment>
<evidence type="ECO:0000313" key="4">
    <source>
        <dbReference type="EMBL" id="RPF22003.1"/>
    </source>
</evidence>
<dbReference type="SUPFAM" id="SSF55144">
    <property type="entry name" value="LigT-like"/>
    <property type="match status" value="1"/>
</dbReference>
<gene>
    <name evidence="4" type="ORF">EDD34_2646</name>
</gene>
<feature type="short sequence motif" description="HXTX 2" evidence="2">
    <location>
        <begin position="122"/>
        <end position="125"/>
    </location>
</feature>
<evidence type="ECO:0000313" key="5">
    <source>
        <dbReference type="Proteomes" id="UP000280501"/>
    </source>
</evidence>
<dbReference type="GO" id="GO:0004113">
    <property type="term" value="F:2',3'-cyclic-nucleotide 3'-phosphodiesterase activity"/>
    <property type="evidence" value="ECO:0007669"/>
    <property type="project" value="InterPro"/>
</dbReference>
<dbReference type="PANTHER" id="PTHR35561">
    <property type="entry name" value="RNA 2',3'-CYCLIC PHOSPHODIESTERASE"/>
    <property type="match status" value="1"/>
</dbReference>
<sequence>MRLFTAVFPPESVLDHLDLAVHGVTSTGASPRWVPRENRHITLSFYADVPEGAVDDLSEGLAVVAGKHGALDLRLRGAGSFGSRVLWIGVDGDLAPLRDLAADCLAASPREVPEDVKPHRPHLTIARARAGQVRPPRGRDRWGRRRVRDDDGRGGGRGGAARARSGAYSAGRAASRDVVRDPFADARSVLEPAAHALSVYAGPSWPVESFALVESRPGEGAQGGPRYTVLETFELRG</sequence>
<dbReference type="InterPro" id="IPR009097">
    <property type="entry name" value="Cyclic_Pdiesterase"/>
</dbReference>
<evidence type="ECO:0000256" key="1">
    <source>
        <dbReference type="ARBA" id="ARBA00022801"/>
    </source>
</evidence>
<comment type="function">
    <text evidence="2">Hydrolyzes RNA 2',3'-cyclic phosphodiester to an RNA 2'-phosphomonoester.</text>
</comment>
<organism evidence="4 5">
    <name type="scientific">Myceligenerans xiligouense</name>
    <dbReference type="NCBI Taxonomy" id="253184"/>
    <lineage>
        <taxon>Bacteria</taxon>
        <taxon>Bacillati</taxon>
        <taxon>Actinomycetota</taxon>
        <taxon>Actinomycetes</taxon>
        <taxon>Micrococcales</taxon>
        <taxon>Promicromonosporaceae</taxon>
        <taxon>Myceligenerans</taxon>
    </lineage>
</organism>
<keyword evidence="4" id="KW-0436">Ligase</keyword>
<dbReference type="PANTHER" id="PTHR35561:SF1">
    <property type="entry name" value="RNA 2',3'-CYCLIC PHOSPHODIESTERASE"/>
    <property type="match status" value="1"/>
</dbReference>
<dbReference type="NCBIfam" id="TIGR02258">
    <property type="entry name" value="2_5_ligase"/>
    <property type="match status" value="1"/>
</dbReference>
<proteinExistence type="inferred from homology"/>
<keyword evidence="5" id="KW-1185">Reference proteome</keyword>
<feature type="active site" description="Proton donor" evidence="2">
    <location>
        <position position="40"/>
    </location>
</feature>
<feature type="active site" description="Proton acceptor" evidence="2">
    <location>
        <position position="122"/>
    </location>
</feature>
<dbReference type="InterPro" id="IPR004175">
    <property type="entry name" value="RNA_CPDase"/>
</dbReference>
<dbReference type="Proteomes" id="UP000280501">
    <property type="component" value="Unassembled WGS sequence"/>
</dbReference>
<protein>
    <recommendedName>
        <fullName evidence="2">RNA 2',3'-cyclic phosphodiesterase</fullName>
        <shortName evidence="2">RNA 2',3'-CPDase</shortName>
        <ecNumber evidence="2">3.1.4.58</ecNumber>
    </recommendedName>
</protein>
<keyword evidence="1 2" id="KW-0378">Hydrolase</keyword>
<comment type="similarity">
    <text evidence="2">Belongs to the 2H phosphoesterase superfamily. ThpR family.</text>
</comment>
<dbReference type="GO" id="GO:0008664">
    <property type="term" value="F:RNA 2',3'-cyclic 3'-phosphodiesterase activity"/>
    <property type="evidence" value="ECO:0007669"/>
    <property type="project" value="UniProtKB-EC"/>
</dbReference>
<dbReference type="Gene3D" id="3.90.1140.10">
    <property type="entry name" value="Cyclic phosphodiesterase"/>
    <property type="match status" value="1"/>
</dbReference>
<feature type="compositionally biased region" description="Basic and acidic residues" evidence="3">
    <location>
        <begin position="137"/>
        <end position="154"/>
    </location>
</feature>